<evidence type="ECO:0008006" key="3">
    <source>
        <dbReference type="Google" id="ProtNLM"/>
    </source>
</evidence>
<dbReference type="VEuPathDB" id="PlasmoDB:AK88_05253"/>
<keyword evidence="2" id="KW-1185">Reference proteome</keyword>
<dbReference type="RefSeq" id="XP_012338278.1">
    <property type="nucleotide sequence ID" value="XM_012482855.1"/>
</dbReference>
<dbReference type="Proteomes" id="UP000054561">
    <property type="component" value="Unassembled WGS sequence"/>
</dbReference>
<gene>
    <name evidence="1" type="ORF">AK88_05253</name>
</gene>
<protein>
    <recommendedName>
        <fullName evidence="3">Schizont-infected cell agglutination C-terminal domain-containing protein</fullName>
    </recommendedName>
</protein>
<dbReference type="GeneID" id="24270567"/>
<reference evidence="1 2" key="1">
    <citation type="submission" date="2014-03" db="EMBL/GenBank/DDBJ databases">
        <title>The Genome Sequence of Plasmodium fragile nilgiri.</title>
        <authorList>
            <consortium name="The Broad Institute Genomics Platform"/>
            <consortium name="The Broad Institute Genome Sequencing Center for Infectious Disease"/>
            <person name="Neafsey D."/>
            <person name="Duraisingh M."/>
            <person name="Young S.K."/>
            <person name="Zeng Q."/>
            <person name="Gargeya S."/>
            <person name="Abouelleil A."/>
            <person name="Alvarado L."/>
            <person name="Chapman S.B."/>
            <person name="Gainer-Dewar J."/>
            <person name="Goldberg J."/>
            <person name="Griggs A."/>
            <person name="Gujja S."/>
            <person name="Hansen M."/>
            <person name="Howarth C."/>
            <person name="Imamovic A."/>
            <person name="Larimer J."/>
            <person name="Pearson M."/>
            <person name="Poon T.W."/>
            <person name="Priest M."/>
            <person name="Roberts A."/>
            <person name="Saif S."/>
            <person name="Shea T."/>
            <person name="Sykes S."/>
            <person name="Wortman J."/>
            <person name="Nusbaum C."/>
            <person name="Birren B."/>
        </authorList>
    </citation>
    <scope>NUCLEOTIDE SEQUENCE [LARGE SCALE GENOMIC DNA]</scope>
    <source>
        <strain evidence="2">nilgiri</strain>
    </source>
</reference>
<organism evidence="1 2">
    <name type="scientific">Plasmodium fragile</name>
    <dbReference type="NCBI Taxonomy" id="5857"/>
    <lineage>
        <taxon>Eukaryota</taxon>
        <taxon>Sar</taxon>
        <taxon>Alveolata</taxon>
        <taxon>Apicomplexa</taxon>
        <taxon>Aconoidasida</taxon>
        <taxon>Haemosporida</taxon>
        <taxon>Plasmodiidae</taxon>
        <taxon>Plasmodium</taxon>
        <taxon>Plasmodium (Plasmodium)</taxon>
    </lineage>
</organism>
<dbReference type="OrthoDB" id="383264at2759"/>
<dbReference type="EMBL" id="KQ001749">
    <property type="protein sequence ID" value="KJP85114.1"/>
    <property type="molecule type" value="Genomic_DNA"/>
</dbReference>
<evidence type="ECO:0000313" key="1">
    <source>
        <dbReference type="EMBL" id="KJP85114.1"/>
    </source>
</evidence>
<evidence type="ECO:0000313" key="2">
    <source>
        <dbReference type="Proteomes" id="UP000054561"/>
    </source>
</evidence>
<name>A0A0D9QDT0_PLAFR</name>
<sequence>MPANEDNGVSAHSELGEAATLPMKKLDLWRQWIAQQHRQLHTYSAEEWFKHLLNNVEEETESKNGEVRGVEKDLEVEKVMAAEDVLRVRDLPQSQLHQQPYMKTRLTAKIWILILALVIQQCELESSMQDRELYLDALLQTC</sequence>
<proteinExistence type="predicted"/>
<dbReference type="AlphaFoldDB" id="A0A0D9QDT0"/>
<accession>A0A0D9QDT0</accession>